<dbReference type="HOGENOM" id="CLU_111553_0_0_5"/>
<sequence>MRAPAPSLNTINKALRRFRRNRRGSAAIEFALIAPLFFMLLFAIMETALVFFAAQVLETGTNDSARLLYTNQALNNNMTQAQFATDVCNRVKVLFSCGTNNANLTVVVKTYAPGVTIPSSDLATPITGGAFTGQPAYTLPQSGDTVLVRVFYEWPLIVTGLGYNIANLFSSGSTNNKRLLAASAAFRVEPNGS</sequence>
<dbReference type="InterPro" id="IPR012495">
    <property type="entry name" value="TadE-like_dom"/>
</dbReference>
<evidence type="ECO:0000259" key="2">
    <source>
        <dbReference type="Pfam" id="PF07811"/>
    </source>
</evidence>
<proteinExistence type="predicted"/>
<dbReference type="AlphaFoldDB" id="K8NVQ2"/>
<dbReference type="RefSeq" id="WP_002714431.1">
    <property type="nucleotide sequence ID" value="NZ_KB375281.1"/>
</dbReference>
<dbReference type="Pfam" id="PF07811">
    <property type="entry name" value="TadE"/>
    <property type="match status" value="1"/>
</dbReference>
<evidence type="ECO:0000256" key="1">
    <source>
        <dbReference type="SAM" id="Phobius"/>
    </source>
</evidence>
<keyword evidence="1" id="KW-0812">Transmembrane</keyword>
<protein>
    <recommendedName>
        <fullName evidence="2">TadE-like domain-containing protein</fullName>
    </recommendedName>
</protein>
<organism evidence="3 4">
    <name type="scientific">Afipia clevelandensis ATCC 49720</name>
    <dbReference type="NCBI Taxonomy" id="883079"/>
    <lineage>
        <taxon>Bacteria</taxon>
        <taxon>Pseudomonadati</taxon>
        <taxon>Pseudomonadota</taxon>
        <taxon>Alphaproteobacteria</taxon>
        <taxon>Hyphomicrobiales</taxon>
        <taxon>Nitrobacteraceae</taxon>
        <taxon>Afipia</taxon>
    </lineage>
</organism>
<dbReference type="PATRIC" id="fig|883079.3.peg.3640"/>
<gene>
    <name evidence="3" type="ORF">HMPREF9696_03561</name>
</gene>
<dbReference type="OrthoDB" id="7349713at2"/>
<name>K8NVQ2_9BRAD</name>
<evidence type="ECO:0000313" key="3">
    <source>
        <dbReference type="EMBL" id="EKS32584.1"/>
    </source>
</evidence>
<feature type="transmembrane region" description="Helical" evidence="1">
    <location>
        <begin position="26"/>
        <end position="54"/>
    </location>
</feature>
<dbReference type="EMBL" id="AGWY01000015">
    <property type="protein sequence ID" value="EKS32584.1"/>
    <property type="molecule type" value="Genomic_DNA"/>
</dbReference>
<keyword evidence="4" id="KW-1185">Reference proteome</keyword>
<accession>K8NVQ2</accession>
<keyword evidence="1" id="KW-1133">Transmembrane helix</keyword>
<keyword evidence="1" id="KW-0472">Membrane</keyword>
<dbReference type="Proteomes" id="UP000001095">
    <property type="component" value="Unassembled WGS sequence"/>
</dbReference>
<reference evidence="3 4" key="1">
    <citation type="submission" date="2012-04" db="EMBL/GenBank/DDBJ databases">
        <title>The Genome Sequence of Afipia clevelandensis ATCC 49720.</title>
        <authorList>
            <consortium name="The Broad Institute Genome Sequencing Platform"/>
            <person name="Earl A."/>
            <person name="Ward D."/>
            <person name="Feldgarden M."/>
            <person name="Gevers D."/>
            <person name="Huys G."/>
            <person name="Walker B."/>
            <person name="Young S.K."/>
            <person name="Zeng Q."/>
            <person name="Gargeya S."/>
            <person name="Fitzgerald M."/>
            <person name="Haas B."/>
            <person name="Abouelleil A."/>
            <person name="Alvarado L."/>
            <person name="Arachchi H.M."/>
            <person name="Berlin A."/>
            <person name="Chapman S.B."/>
            <person name="Goldberg J."/>
            <person name="Griggs A."/>
            <person name="Gujja S."/>
            <person name="Hansen M."/>
            <person name="Howarth C."/>
            <person name="Imamovic A."/>
            <person name="Larimer J."/>
            <person name="McCowen C."/>
            <person name="Montmayeur A."/>
            <person name="Murphy C."/>
            <person name="Neiman D."/>
            <person name="Pearson M."/>
            <person name="Priest M."/>
            <person name="Roberts A."/>
            <person name="Saif S."/>
            <person name="Shea T."/>
            <person name="Sisk P."/>
            <person name="Sykes S."/>
            <person name="Wortman J."/>
            <person name="Nusbaum C."/>
            <person name="Birren B."/>
        </authorList>
    </citation>
    <scope>NUCLEOTIDE SEQUENCE [LARGE SCALE GENOMIC DNA]</scope>
    <source>
        <strain evidence="3 4">ATCC 49720</strain>
    </source>
</reference>
<comment type="caution">
    <text evidence="3">The sequence shown here is derived from an EMBL/GenBank/DDBJ whole genome shotgun (WGS) entry which is preliminary data.</text>
</comment>
<evidence type="ECO:0000313" key="4">
    <source>
        <dbReference type="Proteomes" id="UP000001095"/>
    </source>
</evidence>
<feature type="domain" description="TadE-like" evidence="2">
    <location>
        <begin position="24"/>
        <end position="66"/>
    </location>
</feature>